<dbReference type="AlphaFoldDB" id="A0AAV4CL19"/>
<organism evidence="2 3">
    <name type="scientific">Plakobranchus ocellatus</name>
    <dbReference type="NCBI Taxonomy" id="259542"/>
    <lineage>
        <taxon>Eukaryota</taxon>
        <taxon>Metazoa</taxon>
        <taxon>Spiralia</taxon>
        <taxon>Lophotrochozoa</taxon>
        <taxon>Mollusca</taxon>
        <taxon>Gastropoda</taxon>
        <taxon>Heterobranchia</taxon>
        <taxon>Euthyneura</taxon>
        <taxon>Panpulmonata</taxon>
        <taxon>Sacoglossa</taxon>
        <taxon>Placobranchoidea</taxon>
        <taxon>Plakobranchidae</taxon>
        <taxon>Plakobranchus</taxon>
    </lineage>
</organism>
<protein>
    <submittedName>
        <fullName evidence="2">Uncharacterized protein</fullName>
    </submittedName>
</protein>
<comment type="caution">
    <text evidence="2">The sequence shown here is derived from an EMBL/GenBank/DDBJ whole genome shotgun (WGS) entry which is preliminary data.</text>
</comment>
<keyword evidence="3" id="KW-1185">Reference proteome</keyword>
<sequence length="89" mass="9789">MILKANMKLLIFFIEPPDVDEDTDGGSGDEYRVGASLNNLSRRQLRAQCNLIVRSLGRRQHLDSSSTSDEDTSSSSDADDSETLAAKKK</sequence>
<evidence type="ECO:0000313" key="3">
    <source>
        <dbReference type="Proteomes" id="UP000735302"/>
    </source>
</evidence>
<feature type="region of interest" description="Disordered" evidence="1">
    <location>
        <begin position="58"/>
        <end position="89"/>
    </location>
</feature>
<accession>A0AAV4CL19</accession>
<gene>
    <name evidence="2" type="ORF">PoB_005884600</name>
</gene>
<name>A0AAV4CL19_9GAST</name>
<evidence type="ECO:0000256" key="1">
    <source>
        <dbReference type="SAM" id="MobiDB-lite"/>
    </source>
</evidence>
<evidence type="ECO:0000313" key="2">
    <source>
        <dbReference type="EMBL" id="GFO32341.1"/>
    </source>
</evidence>
<dbReference type="EMBL" id="BLXT01006603">
    <property type="protein sequence ID" value="GFO32341.1"/>
    <property type="molecule type" value="Genomic_DNA"/>
</dbReference>
<feature type="compositionally biased region" description="Acidic residues" evidence="1">
    <location>
        <begin position="68"/>
        <end position="82"/>
    </location>
</feature>
<proteinExistence type="predicted"/>
<reference evidence="2 3" key="1">
    <citation type="journal article" date="2021" name="Elife">
        <title>Chloroplast acquisition without the gene transfer in kleptoplastic sea slugs, Plakobranchus ocellatus.</title>
        <authorList>
            <person name="Maeda T."/>
            <person name="Takahashi S."/>
            <person name="Yoshida T."/>
            <person name="Shimamura S."/>
            <person name="Takaki Y."/>
            <person name="Nagai Y."/>
            <person name="Toyoda A."/>
            <person name="Suzuki Y."/>
            <person name="Arimoto A."/>
            <person name="Ishii H."/>
            <person name="Satoh N."/>
            <person name="Nishiyama T."/>
            <person name="Hasebe M."/>
            <person name="Maruyama T."/>
            <person name="Minagawa J."/>
            <person name="Obokata J."/>
            <person name="Shigenobu S."/>
        </authorList>
    </citation>
    <scope>NUCLEOTIDE SEQUENCE [LARGE SCALE GENOMIC DNA]</scope>
</reference>
<dbReference type="Proteomes" id="UP000735302">
    <property type="component" value="Unassembled WGS sequence"/>
</dbReference>